<feature type="transmembrane region" description="Helical" evidence="1">
    <location>
        <begin position="288"/>
        <end position="308"/>
    </location>
</feature>
<feature type="transmembrane region" description="Helical" evidence="1">
    <location>
        <begin position="399"/>
        <end position="417"/>
    </location>
</feature>
<keyword evidence="1" id="KW-0472">Membrane</keyword>
<feature type="transmembrane region" description="Helical" evidence="1">
    <location>
        <begin position="209"/>
        <end position="226"/>
    </location>
</feature>
<dbReference type="EMBL" id="LR962863">
    <property type="protein sequence ID" value="CAD7360022.1"/>
    <property type="molecule type" value="Genomic_DNA"/>
</dbReference>
<keyword evidence="1" id="KW-1133">Transmembrane helix</keyword>
<dbReference type="Proteomes" id="UP000264146">
    <property type="component" value="Chromosome"/>
</dbReference>
<dbReference type="EMBL" id="POVK01000005">
    <property type="protein sequence ID" value="NHA33427.1"/>
    <property type="molecule type" value="Genomic_DNA"/>
</dbReference>
<evidence type="ECO:0000256" key="1">
    <source>
        <dbReference type="SAM" id="Phobius"/>
    </source>
</evidence>
<reference evidence="2 5" key="3">
    <citation type="submission" date="2020-11" db="EMBL/GenBank/DDBJ databases">
        <authorList>
            <consortium name="Pathogen Informatics"/>
        </authorList>
    </citation>
    <scope>NUCLEOTIDE SEQUENCE [LARGE SCALE GENOMIC DNA]</scope>
    <source>
        <strain evidence="2 5">NCTC12218</strain>
    </source>
</reference>
<gene>
    <name evidence="3" type="ORF">C1O36_02605</name>
    <name evidence="4" type="ORF">NCTC12218_01685</name>
</gene>
<reference evidence="3 6" key="1">
    <citation type="submission" date="2018-01" db="EMBL/GenBank/DDBJ databases">
        <title>Complete genome sequence of Staphylococcus Scheliferi isolated from human.</title>
        <authorList>
            <person name="Abouelkhair M.A."/>
            <person name="Bemis D.A."/>
            <person name="Kania S.A."/>
        </authorList>
    </citation>
    <scope>NUCLEOTIDE SEQUENCE [LARGE SCALE GENOMIC DNA]</scope>
    <source>
        <strain evidence="3 6">ATCC 43808</strain>
    </source>
</reference>
<feature type="transmembrane region" description="Helical" evidence="1">
    <location>
        <begin position="185"/>
        <end position="203"/>
    </location>
</feature>
<feature type="transmembrane region" description="Helical" evidence="1">
    <location>
        <begin position="424"/>
        <end position="448"/>
    </location>
</feature>
<accession>A0A7Z7QQ60</accession>
<proteinExistence type="predicted"/>
<protein>
    <submittedName>
        <fullName evidence="4">Membrane protein</fullName>
    </submittedName>
</protein>
<sequence length="874" mass="102767">MKRFFQSVNMIITALILSLIGHAYITYRFCVDGLLFTGPNDGLEQMVPIQMFLYQKWSEGTFFYATDFGLGGDFFTDLSYYFSTNIIFIITALITWLLHHWGLVDPTQMMYWLKLALIVSIIKCACIILATYAYARYINLKRHTAILFAFLFATSPIYFRFTVYWPFFSDVFIWMPLLFLSIERFFRTGKIGLFVTVVAISFINNFYFAYYQVLMGIIYYLLRLIYQHDEDLIRRKQSFVPLFIGSILGVGASLCFFFHGVHSFLNNSRIPYSGRIPFVEPFNSSSNLFYDNYLIVILFLTIQALLTFKLYRHFYFRLFAILSFITIVCAFIPYVDSLFNGFSAPQKRWHYLIAFASSGLIACYLHHFKSVDYRTYIFTSIPAILVVWISAYFYERYVVWIYTLPVVFFIGLLALLLKNKPRKYIFSFLFSIYLISLFILTLLVSLVFTKYQIFHQDHEKRANRFYVQASLYNTPLQQELVNNMKSQLRGGERIDWRVNAQDNTPMYQNFRGLSLYSSIFDHHLVALYYRELMINLKDESVSRYQSTGSRSNIASLFSVRYQMLKDYQHELPANFKWVKQQGQYQIYENQDILPPVRVMNRYYRSSDLKQPLDREHAMIEGVVLDNKGHPYPTKASNLIKKVYPSYIHAHKMDENNIKVSQSNGGLRIHVPYAIRKNNKDFYLIVYVKKGLPDSNSTITVNGYQNNRLFNDSIYRTGQNELLYRTQPDENGNIRLQFSPQGLYHFQLCGLYGENYQILKNANHHMKHHLVEKQGKFLIRLRSHQGGMAVINIPYRQGMVAKVDGKKVKVEKVNYMMTGIPVSAHAKEIQLTYRPPYFITLIIISIFSVGLSFMFSRWCRQHYQKRKSEKVEKAN</sequence>
<feature type="transmembrane region" description="Helical" evidence="1">
    <location>
        <begin position="146"/>
        <end position="173"/>
    </location>
</feature>
<feature type="transmembrane region" description="Helical" evidence="1">
    <location>
        <begin position="375"/>
        <end position="393"/>
    </location>
</feature>
<dbReference type="PANTHER" id="PTHR38454">
    <property type="entry name" value="INTEGRAL MEMBRANE PROTEIN-RELATED"/>
    <property type="match status" value="1"/>
</dbReference>
<organism evidence="4">
    <name type="scientific">Staphylococcus schleiferi</name>
    <dbReference type="NCBI Taxonomy" id="1295"/>
    <lineage>
        <taxon>Bacteria</taxon>
        <taxon>Bacillati</taxon>
        <taxon>Bacillota</taxon>
        <taxon>Bacilli</taxon>
        <taxon>Bacillales</taxon>
        <taxon>Staphylococcaceae</taxon>
        <taxon>Staphylococcus</taxon>
    </lineage>
</organism>
<dbReference type="Proteomes" id="UP000572988">
    <property type="component" value="Unassembled WGS sequence"/>
</dbReference>
<feature type="transmembrane region" description="Helical" evidence="1">
    <location>
        <begin position="836"/>
        <end position="857"/>
    </location>
</feature>
<feature type="transmembrane region" description="Helical" evidence="1">
    <location>
        <begin position="111"/>
        <end position="134"/>
    </location>
</feature>
<evidence type="ECO:0000313" key="3">
    <source>
        <dbReference type="EMBL" id="NHA33427.1"/>
    </source>
</evidence>
<dbReference type="RefSeq" id="WP_037559242.1">
    <property type="nucleotide sequence ID" value="NZ_CABKRV010000001.1"/>
</dbReference>
<keyword evidence="6" id="KW-1185">Reference proteome</keyword>
<evidence type="ECO:0000313" key="2">
    <source>
        <dbReference type="EMBL" id="CAD7360022.1"/>
    </source>
</evidence>
<dbReference type="EMBL" id="UHEF01000001">
    <property type="protein sequence ID" value="SUM89325.1"/>
    <property type="molecule type" value="Genomic_DNA"/>
</dbReference>
<feature type="transmembrane region" description="Helical" evidence="1">
    <location>
        <begin position="349"/>
        <end position="368"/>
    </location>
</feature>
<dbReference type="Pfam" id="PF09586">
    <property type="entry name" value="YfhO"/>
    <property type="match status" value="1"/>
</dbReference>
<evidence type="ECO:0000313" key="4">
    <source>
        <dbReference type="EMBL" id="SUM89325.1"/>
    </source>
</evidence>
<reference evidence="4" key="2">
    <citation type="submission" date="2018-06" db="EMBL/GenBank/DDBJ databases">
        <authorList>
            <consortium name="Pathogen Informatics"/>
            <person name="Doyle S."/>
        </authorList>
    </citation>
    <scope>NUCLEOTIDE SEQUENCE [LARGE SCALE GENOMIC DNA]</scope>
    <source>
        <strain evidence="4">NCTC12218</strain>
    </source>
</reference>
<feature type="transmembrane region" description="Helical" evidence="1">
    <location>
        <begin position="78"/>
        <end position="99"/>
    </location>
</feature>
<name>A0A7Z7QQ60_STASC</name>
<feature type="transmembrane region" description="Helical" evidence="1">
    <location>
        <begin position="315"/>
        <end position="334"/>
    </location>
</feature>
<dbReference type="AlphaFoldDB" id="A0A7Z7QQ60"/>
<feature type="transmembrane region" description="Helical" evidence="1">
    <location>
        <begin position="238"/>
        <end position="259"/>
    </location>
</feature>
<dbReference type="PANTHER" id="PTHR38454:SF1">
    <property type="entry name" value="INTEGRAL MEMBRANE PROTEIN"/>
    <property type="match status" value="1"/>
</dbReference>
<dbReference type="InterPro" id="IPR018580">
    <property type="entry name" value="Uncharacterised_YfhO"/>
</dbReference>
<feature type="transmembrane region" description="Helical" evidence="1">
    <location>
        <begin position="7"/>
        <end position="27"/>
    </location>
</feature>
<evidence type="ECO:0000313" key="5">
    <source>
        <dbReference type="Proteomes" id="UP000264146"/>
    </source>
</evidence>
<evidence type="ECO:0000313" key="6">
    <source>
        <dbReference type="Proteomes" id="UP000572988"/>
    </source>
</evidence>
<keyword evidence="1" id="KW-0812">Transmembrane</keyword>